<feature type="compositionally biased region" description="Basic and acidic residues" evidence="9">
    <location>
        <begin position="813"/>
        <end position="827"/>
    </location>
</feature>
<sequence>MTTQQLLNKNVRNMPSWVMEANDRIGPKPPPLPPNGVASNGGSLPKAPALPPKVKTTPEPDYEVIEFSNQQQQYSNEPLKTTVIRTKTPDNKLKCTLCGSQNPWVTCAECAGQIFCASCDDMFHKHPKRKQHMRKAVEQGIPPIPPKVQPGGGGPAAPVAPPRRSKRGGLLTPFLGRKDQMLPPPSPTPSHKSTHSGWRGGAATPPFPAASAPQLMNNRPLPEPPRSEGGGSSRSGTPKSVFDAIQRPPSVQLEKIKSKASATLDRMAILQQRYRQQKAQQQSLGLDPGDDQQQHFLNGSGFEHWSNISPSPSHFRSGSMSSGLNSSHFDLSDDLSHNFHSNSLLFQQQQQQQQRRQAAGAQRRQMSTSVFNLNTASNANNRRPLASETTQNGGGGAAWLANQRMQQAQSMAQLNCTGCQQNQQRGGWPQAHQQHPQHPDEWSQFGSQQHFNHSNLSLNVGPGYMPQQQHPHHPHYPPPVFMTQRGMVPHMYPGAPGGYPMMHPGVMGMPPSTSSRAASRARYAASPTPSRKSMSMRRKRSSYGDDELTDDEDSDQDDRRSLVSNRSAMTSASRSHHQHHPQQRQRRLSSASQFIANDEVDGDQRHGSRQHKLRDRRGSIAKSVQSEWLPERRDSNASNAEGTLKRSQAVPAEASARTSRIYSDLESEGSGTRALVQAKIQQKLQEAQDQHKSAKKSSEHKRKPEMKDENTQAAAVVPKVLPAQEESASEYEEVVEEVTASESEAEAESPEQVQATPEEVAEEEADDLGPPPSTPDHEWECEFCTYVNEPNIKICSICCKTPSKTPLPPNKSKKTEANKPKIADKPEAQMVRRSSLKSQKPASERTTSGTSTSTAPRTAHTAASSSRNSPAATSNSRSSPAATSHSHKTTAAPSHSQKTTAAPSHSKSTTSATTSSRNSTSNAKNSKAATSSTKSSSTTSTSHSKISSAQQNNVKPSPKPALKTSSENESDNSLARGFIQKESVENIWNTLDESIQAQAEEVFKQAQNKEPREVMEMGTSPPPQSISTQTYDALPFVAKKEEPPVPERFRTPEPSTKMERRPYYRSNSQLPQENERYRSANDLRYANNEGGSYGLDPFNTGQVTRRPNFINDLRMLQHQSSSPFDLPHDSFSLNLKHEPARDPETEMHIILKELELYKFTVEELEAALKYCSPDTHPIQWLRENWHKLVQTVQSLSTKYGQERGENTIGSISQNEAREALRSSSGNVWQAVADCIQQRQQKYRKLASKGNFLREDIVNALTAHQGNVEQALLELNRTQLKPFLMRIWGSPNGVENESGAMAAIDTKSDITDFLNTHALDCLQQPQIQTQSQIQIQPFDFEDSHSSPAKSTYATPSPYQLEDSTLKNLEILIGNMEQNQAKQNQDVLRSIESMLETFKGKPELEYETDPEVMRILTKSPISALKPLASTSLVEDKSTEDVKNFVWQHIQDIVPNLVQQVEQELKAEPQAPSNAVPVEEAEPPPKEKPDTKEEPSLAKEEPPVPKEQPPVPQEEPPVPEEEPPVAKAEPLPEPETVPEPVVDPGVYIMEEFIRPNIREASIREELATNFIYATEIANFKLEFDRGIERLHEAEWEPEDLEDAEHLVYKSYTAPKEEAPPLVEEVPEQAAESPKETTIETPIIPIKTEDVATPVVASPNTEETHLKDTLTEALTGKEIKEDASVVPKEILQKVPSQVDLDDRPSTSREGANRRNKRAQQSKKARAREQSQRPVNRVRLPPKDAEQKQNEAKEVLRDATQAETEAPKDATPAEIEVKSLSQPTETSIATEPIAATDAGNTSSEISPEAKTALPSEVEKDQPVLSDSESAGIESTVNANISLSVQEEAITPIEAISEAVKVKVSQSEQIVQTQTVPQSPDTFGQNFEPIDAKDEPEERTVVEEDLVLAVAKDNSEENIENNIEESLASESSLIQEPLPLIEPQLTAAEAEETPLTTPTKTDQKRGPKRFSKIPVRTSSTHSLRSESRASNHTPTGAEEIEMEERDPLQQEQIVTREDEIHRRAEETTAESQMASPNSGLPKTTAQSTDSEQETTPVSPVESDEIFEDAPEFSSSEGTRPHDEEAASDTELYSIGDSDEQSLRDETKSPENPEEEVLLVIGGDSAAQDVANSNLSIESHSSHSETSRMVLKEFVPSGDPAKQNLSELVSDTQRLIKQMRDEISLDDFESTDEDEYSDEYSDEYDEGEEEEWYDSEGEEEGDFDEEDGTTYNEHTSFVGDASSGDEGTEIEDIIEEDEEQEEEEEGHTQKTNTHEAPVPDPSQSVTPTSHDVPETEVVSSTGNSLLLPQVEAVEAFEEETATEIPSSTVEALPIQPPALIEDSESRPVEPPTEMVLEVRTEEVEEPIALPITPAPPIVDSESRPVELPVETVLEEPKKVTSPKQAKTANKTATAHTEGGATPKTAKSTISKIPKPTNEPTPNTKKQPLRSKSFSAPMGISSVKRIQQEYLQKQTTLTASRVPLKSSPTTKKSISEAISRFNTKTSTMPPLDGPSTSGAAAAAAAALLKPRSQPRIPKKKYHETCFSDDDYETSASDGEEPNDDPQTTEPLKAELLKRKLSIPVFRAYPSVQEPVLEDPAVLARKYVAQGTLTSIGEAQIAATLVNMKFQEDVALWAARECSDLDQAIAMLQQDCELCMNTYPMNQIVSMLKCTHKCCKQCAKSYFTVQITDRSINDCSCPFCKLPELSNEQQHEDEHLEYFSNLDIFLKSILDTDVHELFQRKLRDRTLLQDPNFKWCIQCSSGFFARPKQKRLICPDCGSVTCAQCRKPWERQHEGSSCEAYLEWRRENDPEKQAQGVQEHLAQNGIDCPKCKFRYSLARGGCMHFTCTQCKFEFCYGCARPFMMGAKCQVSSYCAKLGLHAHHPRNCLFYLRDKIPLQLQFLLKEQKVTFDTEPVQVQDELSSSTTARALARCPIPLQKETPQGLVDTVCNTEVPDKHAGMCRTHYVEYLAAKVAKAGIDPLPIFDLTDCVQELRRRGIALPERGPWDTDEIYKTMCSEVIKQHIPLKSA</sequence>
<dbReference type="InterPro" id="IPR047541">
    <property type="entry name" value="RNF31_RBR_mRING-HC-like"/>
</dbReference>
<dbReference type="GO" id="GO:0036435">
    <property type="term" value="F:K48-linked polyubiquitin modification-dependent protein binding"/>
    <property type="evidence" value="ECO:0007669"/>
    <property type="project" value="TreeGrafter"/>
</dbReference>
<keyword evidence="7" id="KW-0862">Zinc</keyword>
<feature type="compositionally biased region" description="Polar residues" evidence="9">
    <location>
        <begin position="963"/>
        <end position="973"/>
    </location>
</feature>
<feature type="region of interest" description="Disordered" evidence="9">
    <location>
        <begin position="372"/>
        <end position="393"/>
    </location>
</feature>
<feature type="compositionally biased region" description="Acidic residues" evidence="9">
    <location>
        <begin position="2177"/>
        <end position="2221"/>
    </location>
</feature>
<feature type="compositionally biased region" description="Acidic residues" evidence="9">
    <location>
        <begin position="2055"/>
        <end position="2064"/>
    </location>
</feature>
<feature type="region of interest" description="Disordered" evidence="9">
    <location>
        <begin position="1866"/>
        <end position="1893"/>
    </location>
</feature>
<feature type="compositionally biased region" description="Acidic residues" evidence="9">
    <location>
        <begin position="544"/>
        <end position="556"/>
    </location>
</feature>
<feature type="region of interest" description="Disordered" evidence="9">
    <location>
        <begin position="1461"/>
        <end position="1539"/>
    </location>
</feature>
<feature type="compositionally biased region" description="Basic and acidic residues" evidence="9">
    <location>
        <begin position="1736"/>
        <end position="1752"/>
    </location>
</feature>
<evidence type="ECO:0000256" key="5">
    <source>
        <dbReference type="ARBA" id="ARBA00022771"/>
    </source>
</evidence>
<feature type="compositionally biased region" description="Polar residues" evidence="9">
    <location>
        <begin position="861"/>
        <end position="877"/>
    </location>
</feature>
<feature type="compositionally biased region" description="Polar residues" evidence="9">
    <location>
        <begin position="306"/>
        <end position="316"/>
    </location>
</feature>
<dbReference type="Gene3D" id="2.30.30.380">
    <property type="entry name" value="Zn-finger domain of Sec23/24"/>
    <property type="match status" value="1"/>
</dbReference>
<feature type="compositionally biased region" description="Polar residues" evidence="9">
    <location>
        <begin position="2492"/>
        <end position="2510"/>
    </location>
</feature>
<dbReference type="RefSeq" id="XP_015035496.2">
    <property type="nucleotide sequence ID" value="XM_015180010.2"/>
</dbReference>
<dbReference type="Pfam" id="PF01485">
    <property type="entry name" value="IBR"/>
    <property type="match status" value="1"/>
</dbReference>
<feature type="compositionally biased region" description="Polar residues" evidence="9">
    <location>
        <begin position="563"/>
        <end position="572"/>
    </location>
</feature>
<feature type="region of interest" description="Disordered" evidence="9">
    <location>
        <begin position="21"/>
        <end position="55"/>
    </location>
</feature>
<feature type="compositionally biased region" description="Polar residues" evidence="9">
    <location>
        <begin position="1774"/>
        <end position="1784"/>
    </location>
</feature>
<feature type="region of interest" description="Disordered" evidence="9">
    <location>
        <begin position="1044"/>
        <end position="1072"/>
    </location>
</feature>
<feature type="region of interest" description="Disordered" evidence="9">
    <location>
        <begin position="802"/>
        <end position="977"/>
    </location>
</feature>
<evidence type="ECO:0000313" key="14">
    <source>
        <dbReference type="RefSeq" id="XP_033235866.1"/>
    </source>
</evidence>
<evidence type="ECO:0000256" key="8">
    <source>
        <dbReference type="PROSITE-ProRule" id="PRU00175"/>
    </source>
</evidence>
<dbReference type="InterPro" id="IPR002867">
    <property type="entry name" value="IBR_dom"/>
</dbReference>
<dbReference type="InterPro" id="IPR044066">
    <property type="entry name" value="TRIAD_supradom"/>
</dbReference>
<dbReference type="SMART" id="SM00647">
    <property type="entry name" value="IBR"/>
    <property type="match status" value="1"/>
</dbReference>
<keyword evidence="6" id="KW-0833">Ubl conjugation pathway</keyword>
<feature type="compositionally biased region" description="Acidic residues" evidence="9">
    <location>
        <begin position="2538"/>
        <end position="2555"/>
    </location>
</feature>
<feature type="compositionally biased region" description="Acidic residues" evidence="9">
    <location>
        <begin position="727"/>
        <end position="736"/>
    </location>
</feature>
<evidence type="ECO:0000256" key="9">
    <source>
        <dbReference type="SAM" id="MobiDB-lite"/>
    </source>
</evidence>
<feature type="compositionally biased region" description="Low complexity" evidence="9">
    <location>
        <begin position="878"/>
        <end position="949"/>
    </location>
</feature>
<dbReference type="Proteomes" id="UP000001819">
    <property type="component" value="Chromosome 4"/>
</dbReference>
<feature type="compositionally biased region" description="Low complexity" evidence="9">
    <location>
        <begin position="273"/>
        <end position="282"/>
    </location>
</feature>
<accession>A0A6I8VXQ4</accession>
<proteinExistence type="inferred from homology"/>
<dbReference type="SUPFAM" id="SSF57850">
    <property type="entry name" value="RING/U-box"/>
    <property type="match status" value="3"/>
</dbReference>
<feature type="region of interest" description="Disordered" evidence="9">
    <location>
        <begin position="2466"/>
        <end position="2560"/>
    </location>
</feature>
<reference evidence="13 14" key="1">
    <citation type="submission" date="2025-04" db="UniProtKB">
        <authorList>
            <consortium name="RefSeq"/>
        </authorList>
    </citation>
    <scope>IDENTIFICATION</scope>
    <source>
        <strain evidence="13 14">MV-25-SWS-2005</strain>
        <tissue evidence="13 14">Whole body</tissue>
    </source>
</reference>
<dbReference type="PANTHER" id="PTHR16004:SF2">
    <property type="entry name" value="E3 UBIQUITIN-PROTEIN LIGASE LUBEL"/>
    <property type="match status" value="1"/>
</dbReference>
<feature type="region of interest" description="Disordered" evidence="9">
    <location>
        <begin position="2173"/>
        <end position="2299"/>
    </location>
</feature>
<dbReference type="RefSeq" id="XP_033235866.1">
    <property type="nucleotide sequence ID" value="XM_033379975.1"/>
</dbReference>
<evidence type="ECO:0000259" key="11">
    <source>
        <dbReference type="PROSITE" id="PS51873"/>
    </source>
</evidence>
<dbReference type="InterPro" id="IPR047542">
    <property type="entry name" value="Rcat_RBR_RNF31-like"/>
</dbReference>
<feature type="compositionally biased region" description="Polar residues" evidence="9">
    <location>
        <begin position="2023"/>
        <end position="2051"/>
    </location>
</feature>
<feature type="region of interest" description="Disordered" evidence="9">
    <location>
        <begin position="2383"/>
        <end position="2452"/>
    </location>
</feature>
<feature type="compositionally biased region" description="Basic and acidic residues" evidence="9">
    <location>
        <begin position="1696"/>
        <end position="1708"/>
    </location>
</feature>
<dbReference type="SMART" id="SM00184">
    <property type="entry name" value="RING"/>
    <property type="match status" value="2"/>
</dbReference>
<keyword evidence="2" id="KW-0808">Transferase</keyword>
<name>A0A6I8VXQ4_DROPS</name>
<feature type="region of interest" description="Disordered" evidence="9">
    <location>
        <begin position="273"/>
        <end position="324"/>
    </location>
</feature>
<keyword evidence="3" id="KW-0479">Metal-binding</keyword>
<evidence type="ECO:0000256" key="6">
    <source>
        <dbReference type="ARBA" id="ARBA00022786"/>
    </source>
</evidence>
<feature type="region of interest" description="Disordered" evidence="9">
    <location>
        <begin position="1906"/>
        <end position="2108"/>
    </location>
</feature>
<feature type="region of interest" description="Disordered" evidence="9">
    <location>
        <begin position="506"/>
        <end position="778"/>
    </location>
</feature>
<feature type="compositionally biased region" description="Basic and acidic residues" evidence="9">
    <location>
        <begin position="1884"/>
        <end position="1893"/>
    </location>
</feature>
<feature type="compositionally biased region" description="Low complexity" evidence="9">
    <location>
        <begin position="506"/>
        <end position="533"/>
    </location>
</feature>
<feature type="region of interest" description="Disordered" evidence="9">
    <location>
        <begin position="1009"/>
        <end position="1028"/>
    </location>
</feature>
<dbReference type="InterPro" id="IPR026254">
    <property type="entry name" value="RNF31-like"/>
</dbReference>
<dbReference type="InterPro" id="IPR032065">
    <property type="entry name" value="RNF31-UBA"/>
</dbReference>
<dbReference type="InterPro" id="IPR013083">
    <property type="entry name" value="Znf_RING/FYVE/PHD"/>
</dbReference>
<gene>
    <name evidence="13 14" type="primary">LUBEL</name>
</gene>
<evidence type="ECO:0000256" key="3">
    <source>
        <dbReference type="ARBA" id="ARBA00022723"/>
    </source>
</evidence>
<keyword evidence="5 8" id="KW-0863">Zinc-finger</keyword>
<feature type="compositionally biased region" description="Low complexity" evidence="9">
    <location>
        <begin position="2396"/>
        <end position="2409"/>
    </location>
</feature>
<dbReference type="GO" id="GO:0061630">
    <property type="term" value="F:ubiquitin protein ligase activity"/>
    <property type="evidence" value="ECO:0007669"/>
    <property type="project" value="TreeGrafter"/>
</dbReference>
<dbReference type="InterPro" id="IPR047543">
    <property type="entry name" value="Bbox1_RNF31-like"/>
</dbReference>
<feature type="compositionally biased region" description="Basic residues" evidence="9">
    <location>
        <begin position="574"/>
        <end position="587"/>
    </location>
</feature>
<dbReference type="CDD" id="cd19815">
    <property type="entry name" value="Bbox1_HOIP"/>
    <property type="match status" value="1"/>
</dbReference>
<comment type="similarity">
    <text evidence="1">Belongs to the RBR family.</text>
</comment>
<evidence type="ECO:0000256" key="4">
    <source>
        <dbReference type="ARBA" id="ARBA00022737"/>
    </source>
</evidence>
<dbReference type="CDD" id="cd16631">
    <property type="entry name" value="mRING-HC-C4C4_RBR_HOIP"/>
    <property type="match status" value="1"/>
</dbReference>
<dbReference type="Pfam" id="PF22191">
    <property type="entry name" value="IBR_1"/>
    <property type="match status" value="1"/>
</dbReference>
<dbReference type="SMART" id="SM00547">
    <property type="entry name" value="ZnF_RBZ"/>
    <property type="match status" value="1"/>
</dbReference>
<dbReference type="GO" id="GO:0008270">
    <property type="term" value="F:zinc ion binding"/>
    <property type="evidence" value="ECO:0007669"/>
    <property type="project" value="UniProtKB-KW"/>
</dbReference>
<evidence type="ECO:0000313" key="12">
    <source>
        <dbReference type="Proteomes" id="UP000001819"/>
    </source>
</evidence>
<feature type="compositionally biased region" description="Pro residues" evidence="9">
    <location>
        <begin position="1502"/>
        <end position="1513"/>
    </location>
</feature>
<feature type="compositionally biased region" description="Low complexity" evidence="9">
    <location>
        <begin position="347"/>
        <end position="365"/>
    </location>
</feature>
<dbReference type="CDD" id="cd20351">
    <property type="entry name" value="Rcat_RBR_HOIP"/>
    <property type="match status" value="1"/>
</dbReference>
<dbReference type="InterPro" id="IPR041031">
    <property type="entry name" value="RNF31_C"/>
</dbReference>
<feature type="domain" description="RING-type" evidence="11">
    <location>
        <begin position="2643"/>
        <end position="2881"/>
    </location>
</feature>
<feature type="compositionally biased region" description="Low complexity" evidence="9">
    <location>
        <begin position="2426"/>
        <end position="2438"/>
    </location>
</feature>
<feature type="compositionally biased region" description="Low complexity" evidence="9">
    <location>
        <begin position="44"/>
        <end position="55"/>
    </location>
</feature>
<dbReference type="Pfam" id="PF18091">
    <property type="entry name" value="E3_UbLigase_RBR"/>
    <property type="match status" value="1"/>
</dbReference>
<dbReference type="InterPro" id="IPR001841">
    <property type="entry name" value="Znf_RING"/>
</dbReference>
<feature type="compositionally biased region" description="Polar residues" evidence="9">
    <location>
        <begin position="1866"/>
        <end position="1879"/>
    </location>
</feature>
<feature type="domain" description="RING-type" evidence="10">
    <location>
        <begin position="2647"/>
        <end position="2696"/>
    </location>
</feature>
<feature type="compositionally biased region" description="Low complexity" evidence="9">
    <location>
        <begin position="1918"/>
        <end position="1928"/>
    </location>
</feature>
<feature type="compositionally biased region" description="Polar residues" evidence="9">
    <location>
        <begin position="2290"/>
        <end position="2299"/>
    </location>
</feature>
<evidence type="ECO:0000259" key="10">
    <source>
        <dbReference type="PROSITE" id="PS50089"/>
    </source>
</evidence>
<dbReference type="GO" id="GO:0071797">
    <property type="term" value="C:LUBAC complex"/>
    <property type="evidence" value="ECO:0007669"/>
    <property type="project" value="InterPro"/>
</dbReference>
<feature type="compositionally biased region" description="Basic residues" evidence="9">
    <location>
        <begin position="1709"/>
        <end position="1721"/>
    </location>
</feature>
<dbReference type="PANTHER" id="PTHR16004">
    <property type="entry name" value="RING FINGER PROTEIN 31-RELATED"/>
    <property type="match status" value="1"/>
</dbReference>
<dbReference type="Gene3D" id="3.30.40.10">
    <property type="entry name" value="Zinc/RING finger domain, C3HC4 (zinc finger)"/>
    <property type="match status" value="1"/>
</dbReference>
<feature type="compositionally biased region" description="Basic and acidic residues" evidence="9">
    <location>
        <begin position="1480"/>
        <end position="1501"/>
    </location>
</feature>
<dbReference type="GO" id="GO:1990450">
    <property type="term" value="F:linear polyubiquitin binding"/>
    <property type="evidence" value="ECO:0007669"/>
    <property type="project" value="TreeGrafter"/>
</dbReference>
<feature type="compositionally biased region" description="Basic and acidic residues" evidence="9">
    <location>
        <begin position="1044"/>
        <end position="1062"/>
    </location>
</feature>
<evidence type="ECO:0000256" key="7">
    <source>
        <dbReference type="ARBA" id="ARBA00022833"/>
    </source>
</evidence>
<feature type="region of interest" description="Disordered" evidence="9">
    <location>
        <begin position="130"/>
        <end position="259"/>
    </location>
</feature>
<dbReference type="CDD" id="cd20337">
    <property type="entry name" value="BRcat_RBR_HOIP"/>
    <property type="match status" value="1"/>
</dbReference>
<protein>
    <submittedName>
        <fullName evidence="13 14">Uncharacterized protein LUBEL isoform X1</fullName>
    </submittedName>
</protein>
<dbReference type="GO" id="GO:0097039">
    <property type="term" value="P:protein linear polyubiquitination"/>
    <property type="evidence" value="ECO:0007669"/>
    <property type="project" value="TreeGrafter"/>
</dbReference>
<dbReference type="Pfam" id="PF16678">
    <property type="entry name" value="UBA_HOIP"/>
    <property type="match status" value="1"/>
</dbReference>
<feature type="compositionally biased region" description="Acidic residues" evidence="9">
    <location>
        <begin position="2239"/>
        <end position="2258"/>
    </location>
</feature>
<evidence type="ECO:0000256" key="1">
    <source>
        <dbReference type="ARBA" id="ARBA00008278"/>
    </source>
</evidence>
<dbReference type="InterPro" id="IPR047540">
    <property type="entry name" value="BRcat_RBR_RNF31-like"/>
</dbReference>
<feature type="compositionally biased region" description="Basic and acidic residues" evidence="9">
    <location>
        <begin position="2094"/>
        <end position="2104"/>
    </location>
</feature>
<dbReference type="PROSITE" id="PS50089">
    <property type="entry name" value="ZF_RING_2"/>
    <property type="match status" value="1"/>
</dbReference>
<dbReference type="InterPro" id="IPR001876">
    <property type="entry name" value="Znf_RanBP2"/>
</dbReference>
<keyword evidence="4" id="KW-0677">Repeat</keyword>
<feature type="compositionally biased region" description="Low complexity" evidence="9">
    <location>
        <begin position="1939"/>
        <end position="1953"/>
    </location>
</feature>
<organism evidence="12 14">
    <name type="scientific">Drosophila pseudoobscura pseudoobscura</name>
    <name type="common">Fruit fly</name>
    <dbReference type="NCBI Taxonomy" id="46245"/>
    <lineage>
        <taxon>Eukaryota</taxon>
        <taxon>Metazoa</taxon>
        <taxon>Ecdysozoa</taxon>
        <taxon>Arthropoda</taxon>
        <taxon>Hexapoda</taxon>
        <taxon>Insecta</taxon>
        <taxon>Pterygota</taxon>
        <taxon>Neoptera</taxon>
        <taxon>Endopterygota</taxon>
        <taxon>Diptera</taxon>
        <taxon>Brachycera</taxon>
        <taxon>Muscomorpha</taxon>
        <taxon>Ephydroidea</taxon>
        <taxon>Drosophilidae</taxon>
        <taxon>Drosophila</taxon>
        <taxon>Sophophora</taxon>
    </lineage>
</organism>
<feature type="compositionally biased region" description="Polar residues" evidence="9">
    <location>
        <begin position="372"/>
        <end position="391"/>
    </location>
</feature>
<feature type="compositionally biased region" description="Basic and acidic residues" evidence="9">
    <location>
        <begin position="2008"/>
        <end position="2020"/>
    </location>
</feature>
<feature type="region of interest" description="Disordered" evidence="9">
    <location>
        <begin position="347"/>
        <end position="366"/>
    </location>
</feature>
<keyword evidence="12" id="KW-1185">Reference proteome</keyword>
<dbReference type="Gene3D" id="1.10.8.10">
    <property type="entry name" value="DNA helicase RuvA subunit, C-terminal domain"/>
    <property type="match status" value="1"/>
</dbReference>
<feature type="region of interest" description="Disordered" evidence="9">
    <location>
        <begin position="1682"/>
        <end position="1825"/>
    </location>
</feature>
<evidence type="ECO:0000256" key="2">
    <source>
        <dbReference type="ARBA" id="ARBA00022679"/>
    </source>
</evidence>
<dbReference type="PROSITE" id="PS51873">
    <property type="entry name" value="TRIAD"/>
    <property type="match status" value="1"/>
</dbReference>
<feature type="compositionally biased region" description="Basic residues" evidence="9">
    <location>
        <begin position="693"/>
        <end position="704"/>
    </location>
</feature>
<feature type="compositionally biased region" description="Polar residues" evidence="9">
    <location>
        <begin position="836"/>
        <end position="845"/>
    </location>
</feature>
<dbReference type="PROSITE" id="PS01358">
    <property type="entry name" value="ZF_RANBP2_1"/>
    <property type="match status" value="1"/>
</dbReference>
<dbReference type="GO" id="GO:0070530">
    <property type="term" value="F:K63-linked polyubiquitin modification-dependent protein binding"/>
    <property type="evidence" value="ECO:0007669"/>
    <property type="project" value="TreeGrafter"/>
</dbReference>
<evidence type="ECO:0000313" key="13">
    <source>
        <dbReference type="RefSeq" id="XP_015035496.2"/>
    </source>
</evidence>